<dbReference type="InterPro" id="IPR011635">
    <property type="entry name" value="CARDB"/>
</dbReference>
<dbReference type="GeneID" id="91109781"/>
<reference evidence="5" key="1">
    <citation type="journal article" date="2016" name="Environ. Microbiol.">
        <title>The complete genome of a viable archaeum isolated from 123-million-year-old rock salt.</title>
        <authorList>
            <person name="Jaakkola S.T."/>
            <person name="Pfeiffer F."/>
            <person name="Ravantti J.J."/>
            <person name="Guo Q."/>
            <person name="Liu Y."/>
            <person name="Chen X."/>
            <person name="Ma H."/>
            <person name="Yang C."/>
            <person name="Oksanen H.M."/>
            <person name="Bamford D.H."/>
        </authorList>
    </citation>
    <scope>NUCLEOTIDE SEQUENCE</scope>
    <source>
        <strain evidence="5">JI20-1</strain>
    </source>
</reference>
<evidence type="ECO:0000256" key="2">
    <source>
        <dbReference type="SAM" id="Phobius"/>
    </source>
</evidence>
<keyword evidence="2" id="KW-1133">Transmembrane helix</keyword>
<name>A0A0U5H317_9EURY</name>
<keyword evidence="5" id="KW-1185">Reference proteome</keyword>
<evidence type="ECO:0000313" key="5">
    <source>
        <dbReference type="Proteomes" id="UP000066737"/>
    </source>
</evidence>
<dbReference type="Gene3D" id="2.60.40.10">
    <property type="entry name" value="Immunoglobulins"/>
    <property type="match status" value="1"/>
</dbReference>
<proteinExistence type="predicted"/>
<dbReference type="OrthoDB" id="271491at2157"/>
<dbReference type="EMBL" id="LN831302">
    <property type="protein sequence ID" value="CQH56082.1"/>
    <property type="molecule type" value="Genomic_DNA"/>
</dbReference>
<evidence type="ECO:0000256" key="1">
    <source>
        <dbReference type="SAM" id="MobiDB-lite"/>
    </source>
</evidence>
<dbReference type="InterPro" id="IPR027268">
    <property type="entry name" value="Peptidase_M4/M1_CTD_sf"/>
</dbReference>
<sequence>MRRVVVALVVALLATQVAGAAAVQESVGANADAGSNEHVASESASESADAANAQSSTIRKAIELHRTPAEPGSIDVVATYEVPDSVTALRVTLPSGAENVESGSFTHAPDGYEWDGTTDPATLRFTLPANQTASGSRGPSVQASGDYSFVDVGEWALVTVPQLRTGWSYRGQEGSVSIVEDVSVAGEGSTGGEIAYLGPVKEHTRTANGQQFTLAVPEHASMVESPGEVLDALGAASNRLHVGARDDDVWFVAAPTSADWGVRGVEYGGDDAWVLANSNLDEAGNVWFHEYVHTRQAFSTAESGRWTMEGGAEYYAGLLALRTGYVSFGAFEAQLSRGERDPWRNAILSQPSTWASSANYLKGSLVWGEIDRRVRLATNSTATMADVLYELNQRSEPVTNAAVLAAVLDASTPAVEERANRYTGTREVPEMWTRSRHAAAFGTEPARVEFDVREYRVSGPFRNETFTRPPTLYVGETVTVVGSVTNDGGRSGEYVATVAFEGDVLVEARGNLAAGETTDIALDEQVGAAGTYNVTGGRTTVALDVRDPGTVSVSDLSVEQSRVQPGENVTATVTLANPGDAPATGPVPVTLDGEEVATVDAALAPGATASRTVNVTLPDAGQYTLAAGDASTAVSAGGIGATVPGFGVPATVFALFVAALFARRFE</sequence>
<keyword evidence="2" id="KW-0472">Membrane</keyword>
<dbReference type="RefSeq" id="WP_059056735.1">
    <property type="nucleotide sequence ID" value="NZ_CEML01000011.1"/>
</dbReference>
<feature type="compositionally biased region" description="Low complexity" evidence="1">
    <location>
        <begin position="41"/>
        <end position="54"/>
    </location>
</feature>
<dbReference type="Pfam" id="PF07705">
    <property type="entry name" value="CARDB"/>
    <property type="match status" value="1"/>
</dbReference>
<organism evidence="4 5">
    <name type="scientific">Halobacterium hubeiense</name>
    <dbReference type="NCBI Taxonomy" id="1407499"/>
    <lineage>
        <taxon>Archaea</taxon>
        <taxon>Methanobacteriati</taxon>
        <taxon>Methanobacteriota</taxon>
        <taxon>Stenosarchaea group</taxon>
        <taxon>Halobacteria</taxon>
        <taxon>Halobacteriales</taxon>
        <taxon>Halobacteriaceae</taxon>
        <taxon>Halobacterium</taxon>
    </lineage>
</organism>
<dbReference type="Gene3D" id="1.10.390.10">
    <property type="entry name" value="Neutral Protease Domain 2"/>
    <property type="match status" value="1"/>
</dbReference>
<accession>A0A0U5H317</accession>
<dbReference type="STRING" id="1407499.HHUB_2329"/>
<dbReference type="InterPro" id="IPR013783">
    <property type="entry name" value="Ig-like_fold"/>
</dbReference>
<feature type="domain" description="CARDB" evidence="3">
    <location>
        <begin position="556"/>
        <end position="627"/>
    </location>
</feature>
<evidence type="ECO:0000259" key="3">
    <source>
        <dbReference type="Pfam" id="PF07705"/>
    </source>
</evidence>
<protein>
    <submittedName>
        <fullName evidence="4">Probable secreted glycoprotein</fullName>
    </submittedName>
</protein>
<gene>
    <name evidence="4" type="ORF">HHUB_2329</name>
</gene>
<evidence type="ECO:0000313" key="4">
    <source>
        <dbReference type="EMBL" id="CQH56082.1"/>
    </source>
</evidence>
<feature type="region of interest" description="Disordered" evidence="1">
    <location>
        <begin position="33"/>
        <end position="54"/>
    </location>
</feature>
<feature type="transmembrane region" description="Helical" evidence="2">
    <location>
        <begin position="641"/>
        <end position="662"/>
    </location>
</feature>
<dbReference type="Proteomes" id="UP000066737">
    <property type="component" value="Chromosome I"/>
</dbReference>
<dbReference type="KEGG" id="hhb:Hhub_2329"/>
<keyword evidence="2" id="KW-0812">Transmembrane</keyword>
<dbReference type="AlphaFoldDB" id="A0A0U5H317"/>